<evidence type="ECO:0000313" key="6">
    <source>
        <dbReference type="EMBL" id="MCI45532.1"/>
    </source>
</evidence>
<dbReference type="PROSITE" id="PS50104">
    <property type="entry name" value="TIR"/>
    <property type="match status" value="1"/>
</dbReference>
<dbReference type="Gene3D" id="3.40.50.10140">
    <property type="entry name" value="Toll/interleukin-1 receptor homology (TIR) domain"/>
    <property type="match status" value="1"/>
</dbReference>
<evidence type="ECO:0000313" key="7">
    <source>
        <dbReference type="Proteomes" id="UP000265520"/>
    </source>
</evidence>
<dbReference type="EMBL" id="LXQA010345414">
    <property type="protein sequence ID" value="MCI45532.1"/>
    <property type="molecule type" value="Genomic_DNA"/>
</dbReference>
<dbReference type="AlphaFoldDB" id="A0A392SAN9"/>
<sequence>LKELEHIMDCCRYYGQVVVPIFYHVDPSDVRNDMGAYRKAMQETAKRRSSGEERMRIVLSKWATALTEVGNLSGWVFNDVR</sequence>
<feature type="non-terminal residue" evidence="6">
    <location>
        <position position="1"/>
    </location>
</feature>
<evidence type="ECO:0000259" key="5">
    <source>
        <dbReference type="PROSITE" id="PS50104"/>
    </source>
</evidence>
<proteinExistence type="predicted"/>
<dbReference type="Pfam" id="PF01582">
    <property type="entry name" value="TIR"/>
    <property type="match status" value="1"/>
</dbReference>
<keyword evidence="7" id="KW-1185">Reference proteome</keyword>
<organism evidence="6 7">
    <name type="scientific">Trifolium medium</name>
    <dbReference type="NCBI Taxonomy" id="97028"/>
    <lineage>
        <taxon>Eukaryota</taxon>
        <taxon>Viridiplantae</taxon>
        <taxon>Streptophyta</taxon>
        <taxon>Embryophyta</taxon>
        <taxon>Tracheophyta</taxon>
        <taxon>Spermatophyta</taxon>
        <taxon>Magnoliopsida</taxon>
        <taxon>eudicotyledons</taxon>
        <taxon>Gunneridae</taxon>
        <taxon>Pentapetalae</taxon>
        <taxon>rosids</taxon>
        <taxon>fabids</taxon>
        <taxon>Fabales</taxon>
        <taxon>Fabaceae</taxon>
        <taxon>Papilionoideae</taxon>
        <taxon>50 kb inversion clade</taxon>
        <taxon>NPAAA clade</taxon>
        <taxon>Hologalegina</taxon>
        <taxon>IRL clade</taxon>
        <taxon>Trifolieae</taxon>
        <taxon>Trifolium</taxon>
    </lineage>
</organism>
<feature type="domain" description="TIR" evidence="5">
    <location>
        <begin position="1"/>
        <end position="81"/>
    </location>
</feature>
<evidence type="ECO:0000256" key="2">
    <source>
        <dbReference type="ARBA" id="ARBA00022801"/>
    </source>
</evidence>
<keyword evidence="2" id="KW-0378">Hydrolase</keyword>
<evidence type="ECO:0000256" key="3">
    <source>
        <dbReference type="ARBA" id="ARBA00023027"/>
    </source>
</evidence>
<dbReference type="GO" id="GO:0061809">
    <property type="term" value="F:NAD+ nucleosidase activity, cyclic ADP-ribose generating"/>
    <property type="evidence" value="ECO:0007669"/>
    <property type="project" value="UniProtKB-EC"/>
</dbReference>
<dbReference type="GO" id="GO:0007165">
    <property type="term" value="P:signal transduction"/>
    <property type="evidence" value="ECO:0007669"/>
    <property type="project" value="InterPro"/>
</dbReference>
<dbReference type="InterPro" id="IPR035897">
    <property type="entry name" value="Toll_tir_struct_dom_sf"/>
</dbReference>
<dbReference type="EC" id="3.2.2.6" evidence="1"/>
<comment type="catalytic activity">
    <reaction evidence="4">
        <text>NAD(+) + H2O = ADP-D-ribose + nicotinamide + H(+)</text>
        <dbReference type="Rhea" id="RHEA:16301"/>
        <dbReference type="ChEBI" id="CHEBI:15377"/>
        <dbReference type="ChEBI" id="CHEBI:15378"/>
        <dbReference type="ChEBI" id="CHEBI:17154"/>
        <dbReference type="ChEBI" id="CHEBI:57540"/>
        <dbReference type="ChEBI" id="CHEBI:57967"/>
        <dbReference type="EC" id="3.2.2.6"/>
    </reaction>
    <physiologicalReaction direction="left-to-right" evidence="4">
        <dbReference type="Rhea" id="RHEA:16302"/>
    </physiologicalReaction>
</comment>
<dbReference type="InterPro" id="IPR000157">
    <property type="entry name" value="TIR_dom"/>
</dbReference>
<name>A0A392SAN9_9FABA</name>
<protein>
    <recommendedName>
        <fullName evidence="1">ADP-ribosyl cyclase/cyclic ADP-ribose hydrolase</fullName>
        <ecNumber evidence="1">3.2.2.6</ecNumber>
    </recommendedName>
</protein>
<dbReference type="Proteomes" id="UP000265520">
    <property type="component" value="Unassembled WGS sequence"/>
</dbReference>
<dbReference type="PANTHER" id="PTHR32009">
    <property type="entry name" value="TMV RESISTANCE PROTEIN N-LIKE"/>
    <property type="match status" value="1"/>
</dbReference>
<evidence type="ECO:0000256" key="1">
    <source>
        <dbReference type="ARBA" id="ARBA00011982"/>
    </source>
</evidence>
<accession>A0A392SAN9</accession>
<evidence type="ECO:0000256" key="4">
    <source>
        <dbReference type="ARBA" id="ARBA00047304"/>
    </source>
</evidence>
<dbReference type="PANTHER" id="PTHR32009:SF39">
    <property type="entry name" value="TIR DOMAIN-CONTAINING PROTEIN"/>
    <property type="match status" value="1"/>
</dbReference>
<comment type="caution">
    <text evidence="6">The sequence shown here is derived from an EMBL/GenBank/DDBJ whole genome shotgun (WGS) entry which is preliminary data.</text>
</comment>
<dbReference type="SUPFAM" id="SSF52200">
    <property type="entry name" value="Toll/Interleukin receptor TIR domain"/>
    <property type="match status" value="1"/>
</dbReference>
<keyword evidence="3" id="KW-0520">NAD</keyword>
<reference evidence="6 7" key="1">
    <citation type="journal article" date="2018" name="Front. Plant Sci.">
        <title>Red Clover (Trifolium pratense) and Zigzag Clover (T. medium) - A Picture of Genomic Similarities and Differences.</title>
        <authorList>
            <person name="Dluhosova J."/>
            <person name="Istvanek J."/>
            <person name="Nedelnik J."/>
            <person name="Repkova J."/>
        </authorList>
    </citation>
    <scope>NUCLEOTIDE SEQUENCE [LARGE SCALE GENOMIC DNA]</scope>
    <source>
        <strain evidence="7">cv. 10/8</strain>
        <tissue evidence="6">Leaf</tissue>
    </source>
</reference>